<sequence length="421" mass="48108">MAEVDVDAIKAFFKFLVEPKVFGLYTPRIVTVPTTKQQSVAKQVYAVVLLYNYYYRKTNPNLKHLDFKSFCDLALRLKPNLRSYLKWFLRSDDTQVSNIEKHELSLTEQAIKDACDVCTSLDASSDVPDIKGWPLSKVAVLLVDQKKENCALQSDAINDNVWSVIEKKVDAIGCTSEAEHGNKRQRTLESDKHGLYFLSCIHQKDLTIIESHVVYSLDKEKAATRFYIMHCHNGAIDSSEWIPIKELIDCLQGPLVIKNSSSNTWEHSAVVEHFHLLPYAWIISNWFSRQVSPKRLQDGEHEVLNDKTPIQINDDLEEAPINTTSAEVELLDKNSAKRQVPASKYKILSQTALNVLYYKRKNLALKQREIVDEIARCDQMIKNFMNGGDDHDLELKLDLIIQGYNTLSERAYSKQNPSQAS</sequence>
<evidence type="ECO:0000313" key="3">
    <source>
        <dbReference type="EMBL" id="OMO61309.1"/>
    </source>
</evidence>
<comment type="caution">
    <text evidence="3">The sequence shown here is derived from an EMBL/GenBank/DDBJ whole genome shotgun (WGS) entry which is preliminary data.</text>
</comment>
<dbReference type="AlphaFoldDB" id="A0A1R3GTA8"/>
<dbReference type="Pfam" id="PF25500">
    <property type="entry name" value="DUF7913"/>
    <property type="match status" value="1"/>
</dbReference>
<evidence type="ECO:0000313" key="4">
    <source>
        <dbReference type="Proteomes" id="UP000187203"/>
    </source>
</evidence>
<reference evidence="4" key="1">
    <citation type="submission" date="2013-09" db="EMBL/GenBank/DDBJ databases">
        <title>Corchorus olitorius genome sequencing.</title>
        <authorList>
            <person name="Alam M."/>
            <person name="Haque M.S."/>
            <person name="Islam M.S."/>
            <person name="Emdad E.M."/>
            <person name="Islam M.M."/>
            <person name="Ahmed B."/>
            <person name="Halim A."/>
            <person name="Hossen Q.M.M."/>
            <person name="Hossain M.Z."/>
            <person name="Ahmed R."/>
            <person name="Khan M.M."/>
            <person name="Islam R."/>
            <person name="Rashid M.M."/>
            <person name="Khan S.A."/>
            <person name="Rahman M.S."/>
            <person name="Alam M."/>
            <person name="Yahiya A.S."/>
            <person name="Khan M.S."/>
            <person name="Azam M.S."/>
            <person name="Haque T."/>
            <person name="Lashkar M.Z.H."/>
            <person name="Akhand A.I."/>
            <person name="Morshed G."/>
            <person name="Roy S."/>
            <person name="Uddin K.S."/>
            <person name="Rabeya T."/>
            <person name="Hossain A.S."/>
            <person name="Chowdhury A."/>
            <person name="Snigdha A.R."/>
            <person name="Mortoza M.S."/>
            <person name="Matin S.A."/>
            <person name="Hoque S.M.E."/>
            <person name="Islam M.K."/>
            <person name="Roy D.K."/>
            <person name="Haider R."/>
            <person name="Moosa M.M."/>
            <person name="Elias S.M."/>
            <person name="Hasan A.M."/>
            <person name="Jahan S."/>
            <person name="Shafiuddin M."/>
            <person name="Mahmood N."/>
            <person name="Shommy N.S."/>
        </authorList>
    </citation>
    <scope>NUCLEOTIDE SEQUENCE [LARGE SCALE GENOMIC DNA]</scope>
    <source>
        <strain evidence="4">cv. O-4</strain>
    </source>
</reference>
<dbReference type="Pfam" id="PF25502">
    <property type="entry name" value="DUF7915"/>
    <property type="match status" value="1"/>
</dbReference>
<dbReference type="PANTHER" id="PTHR33913">
    <property type="entry name" value="ALEURONE LAYER MORPHOGENESIS PROTEIN"/>
    <property type="match status" value="1"/>
</dbReference>
<name>A0A1R3GTA8_9ROSI</name>
<evidence type="ECO:0000259" key="1">
    <source>
        <dbReference type="Pfam" id="PF25500"/>
    </source>
</evidence>
<gene>
    <name evidence="3" type="ORF">COLO4_33468</name>
</gene>
<dbReference type="InterPro" id="IPR057237">
    <property type="entry name" value="DUF7915"/>
</dbReference>
<keyword evidence="4" id="KW-1185">Reference proteome</keyword>
<dbReference type="PANTHER" id="PTHR33913:SF1">
    <property type="entry name" value="DRBM DOMAIN-CONTAINING PROTEIN"/>
    <property type="match status" value="1"/>
</dbReference>
<feature type="domain" description="DUF7915" evidence="2">
    <location>
        <begin position="201"/>
        <end position="289"/>
    </location>
</feature>
<feature type="domain" description="DUF7913" evidence="1">
    <location>
        <begin position="7"/>
        <end position="122"/>
    </location>
</feature>
<dbReference type="OrthoDB" id="1909634at2759"/>
<evidence type="ECO:0000259" key="2">
    <source>
        <dbReference type="Pfam" id="PF25502"/>
    </source>
</evidence>
<dbReference type="InterPro" id="IPR057235">
    <property type="entry name" value="DUF7913"/>
</dbReference>
<protein>
    <submittedName>
        <fullName evidence="3">Uncharacterized protein</fullName>
    </submittedName>
</protein>
<organism evidence="3 4">
    <name type="scientific">Corchorus olitorius</name>
    <dbReference type="NCBI Taxonomy" id="93759"/>
    <lineage>
        <taxon>Eukaryota</taxon>
        <taxon>Viridiplantae</taxon>
        <taxon>Streptophyta</taxon>
        <taxon>Embryophyta</taxon>
        <taxon>Tracheophyta</taxon>
        <taxon>Spermatophyta</taxon>
        <taxon>Magnoliopsida</taxon>
        <taxon>eudicotyledons</taxon>
        <taxon>Gunneridae</taxon>
        <taxon>Pentapetalae</taxon>
        <taxon>rosids</taxon>
        <taxon>malvids</taxon>
        <taxon>Malvales</taxon>
        <taxon>Malvaceae</taxon>
        <taxon>Grewioideae</taxon>
        <taxon>Apeibeae</taxon>
        <taxon>Corchorus</taxon>
    </lineage>
</organism>
<proteinExistence type="predicted"/>
<accession>A0A1R3GTA8</accession>
<dbReference type="STRING" id="93759.A0A1R3GTA8"/>
<dbReference type="EMBL" id="AWUE01021698">
    <property type="protein sequence ID" value="OMO61309.1"/>
    <property type="molecule type" value="Genomic_DNA"/>
</dbReference>
<dbReference type="Proteomes" id="UP000187203">
    <property type="component" value="Unassembled WGS sequence"/>
</dbReference>